<dbReference type="PROSITE" id="PS50948">
    <property type="entry name" value="PAN"/>
    <property type="match status" value="1"/>
</dbReference>
<dbReference type="GO" id="GO:0051707">
    <property type="term" value="P:response to other organism"/>
    <property type="evidence" value="ECO:0007669"/>
    <property type="project" value="UniProtKB-ARBA"/>
</dbReference>
<dbReference type="Proteomes" id="UP000032180">
    <property type="component" value="Chromosome 4"/>
</dbReference>
<dbReference type="PROSITE" id="PS00107">
    <property type="entry name" value="PROTEIN_KINASE_ATP"/>
    <property type="match status" value="1"/>
</dbReference>
<evidence type="ECO:0000256" key="9">
    <source>
        <dbReference type="ARBA" id="ARBA00022840"/>
    </source>
</evidence>
<keyword evidence="5 15" id="KW-0808">Transferase</keyword>
<dbReference type="InterPro" id="IPR017441">
    <property type="entry name" value="Protein_kinase_ATP_BS"/>
</dbReference>
<dbReference type="GO" id="GO:0005524">
    <property type="term" value="F:ATP binding"/>
    <property type="evidence" value="ECO:0007669"/>
    <property type="project" value="UniProtKB-UniRule"/>
</dbReference>
<dbReference type="InterPro" id="IPR003609">
    <property type="entry name" value="Pan_app"/>
</dbReference>
<evidence type="ECO:0000256" key="7">
    <source>
        <dbReference type="ARBA" id="ARBA00022741"/>
    </source>
</evidence>
<dbReference type="SMART" id="SM00220">
    <property type="entry name" value="S_TKc"/>
    <property type="match status" value="1"/>
</dbReference>
<dbReference type="Gene3D" id="3.30.200.20">
    <property type="entry name" value="Phosphorylase Kinase, domain 1"/>
    <property type="match status" value="1"/>
</dbReference>
<dbReference type="SMART" id="SM00108">
    <property type="entry name" value="B_lectin"/>
    <property type="match status" value="1"/>
</dbReference>
<evidence type="ECO:0000256" key="12">
    <source>
        <dbReference type="ARBA" id="ARBA00023180"/>
    </source>
</evidence>
<dbReference type="PANTHER" id="PTHR27002:SF1045">
    <property type="entry name" value="RECEPTOR-LIKE SERINE_THREONINE-PROTEIN KINASE"/>
    <property type="match status" value="1"/>
</dbReference>
<organism evidence="23 24">
    <name type="scientific">Leersia perrieri</name>
    <dbReference type="NCBI Taxonomy" id="77586"/>
    <lineage>
        <taxon>Eukaryota</taxon>
        <taxon>Viridiplantae</taxon>
        <taxon>Streptophyta</taxon>
        <taxon>Embryophyta</taxon>
        <taxon>Tracheophyta</taxon>
        <taxon>Spermatophyta</taxon>
        <taxon>Magnoliopsida</taxon>
        <taxon>Liliopsida</taxon>
        <taxon>Poales</taxon>
        <taxon>Poaceae</taxon>
        <taxon>BOP clade</taxon>
        <taxon>Oryzoideae</taxon>
        <taxon>Oryzeae</taxon>
        <taxon>Oryzinae</taxon>
        <taxon>Leersia</taxon>
    </lineage>
</organism>
<dbReference type="InterPro" id="IPR036426">
    <property type="entry name" value="Bulb-type_lectin_dom_sf"/>
</dbReference>
<dbReference type="Gramene" id="LPERR04G03270.1">
    <property type="protein sequence ID" value="LPERR04G03270.1"/>
    <property type="gene ID" value="LPERR04G03270"/>
</dbReference>
<keyword evidence="9 15" id="KW-0067">ATP-binding</keyword>
<dbReference type="InterPro" id="IPR011009">
    <property type="entry name" value="Kinase-like_dom_sf"/>
</dbReference>
<keyword evidence="18" id="KW-0812">Transmembrane</keyword>
<keyword evidence="24" id="KW-1185">Reference proteome</keyword>
<comment type="catalytic activity">
    <reaction evidence="13 15">
        <text>L-threonyl-[protein] + ATP = O-phospho-L-threonyl-[protein] + ADP + H(+)</text>
        <dbReference type="Rhea" id="RHEA:46608"/>
        <dbReference type="Rhea" id="RHEA-COMP:11060"/>
        <dbReference type="Rhea" id="RHEA-COMP:11605"/>
        <dbReference type="ChEBI" id="CHEBI:15378"/>
        <dbReference type="ChEBI" id="CHEBI:30013"/>
        <dbReference type="ChEBI" id="CHEBI:30616"/>
        <dbReference type="ChEBI" id="CHEBI:61977"/>
        <dbReference type="ChEBI" id="CHEBI:456216"/>
        <dbReference type="EC" id="2.7.11.1"/>
    </reaction>
</comment>
<evidence type="ECO:0000256" key="11">
    <source>
        <dbReference type="ARBA" id="ARBA00023170"/>
    </source>
</evidence>
<dbReference type="eggNOG" id="ENOG502SGW3">
    <property type="taxonomic scope" value="Eukaryota"/>
</dbReference>
<dbReference type="SMART" id="SM00473">
    <property type="entry name" value="PAN_AP"/>
    <property type="match status" value="1"/>
</dbReference>
<dbReference type="PANTHER" id="PTHR27002">
    <property type="entry name" value="RECEPTOR-LIKE SERINE/THREONINE-PROTEIN KINASE SD1-8"/>
    <property type="match status" value="1"/>
</dbReference>
<evidence type="ECO:0000256" key="13">
    <source>
        <dbReference type="ARBA" id="ARBA00047899"/>
    </source>
</evidence>
<evidence type="ECO:0000256" key="6">
    <source>
        <dbReference type="ARBA" id="ARBA00022729"/>
    </source>
</evidence>
<dbReference type="SUPFAM" id="SSF51110">
    <property type="entry name" value="alpha-D-mannose-specific plant lectins"/>
    <property type="match status" value="1"/>
</dbReference>
<dbReference type="GO" id="GO:0048544">
    <property type="term" value="P:recognition of pollen"/>
    <property type="evidence" value="ECO:0007669"/>
    <property type="project" value="InterPro"/>
</dbReference>
<keyword evidence="2" id="KW-1003">Cell membrane</keyword>
<dbReference type="GO" id="GO:0005886">
    <property type="term" value="C:plasma membrane"/>
    <property type="evidence" value="ECO:0007669"/>
    <property type="project" value="UniProtKB-SubCell"/>
</dbReference>
<dbReference type="AlphaFoldDB" id="A0A0D9W2T7"/>
<keyword evidence="18" id="KW-0472">Membrane</keyword>
<name>A0A0D9W2T7_9ORYZ</name>
<dbReference type="SUPFAM" id="SSF56112">
    <property type="entry name" value="Protein kinase-like (PK-like)"/>
    <property type="match status" value="1"/>
</dbReference>
<dbReference type="FunFam" id="3.30.200.20:FF:000402">
    <property type="entry name" value="Serine/threonine-protein kinase"/>
    <property type="match status" value="1"/>
</dbReference>
<dbReference type="GO" id="GO:0004674">
    <property type="term" value="F:protein serine/threonine kinase activity"/>
    <property type="evidence" value="ECO:0007669"/>
    <property type="project" value="UniProtKB-KW"/>
</dbReference>
<keyword evidence="8 15" id="KW-0418">Kinase</keyword>
<keyword evidence="4" id="KW-0245">EGF-like domain</keyword>
<dbReference type="EnsemblPlants" id="LPERR04G03270.1">
    <property type="protein sequence ID" value="LPERR04G03270.1"/>
    <property type="gene ID" value="LPERR04G03270"/>
</dbReference>
<dbReference type="HOGENOM" id="CLU_000288_116_4_1"/>
<evidence type="ECO:0000256" key="19">
    <source>
        <dbReference type="SAM" id="SignalP"/>
    </source>
</evidence>
<comment type="subcellular location">
    <subcellularLocation>
        <location evidence="1">Cell membrane</location>
        <topology evidence="1">Single-pass type I membrane protein</topology>
    </subcellularLocation>
</comment>
<keyword evidence="18" id="KW-1133">Transmembrane helix</keyword>
<evidence type="ECO:0000313" key="23">
    <source>
        <dbReference type="EnsemblPlants" id="LPERR04G03270.1"/>
    </source>
</evidence>
<evidence type="ECO:0000256" key="8">
    <source>
        <dbReference type="ARBA" id="ARBA00022777"/>
    </source>
</evidence>
<dbReference type="Pfam" id="PF07714">
    <property type="entry name" value="PK_Tyr_Ser-Thr"/>
    <property type="match status" value="1"/>
</dbReference>
<evidence type="ECO:0000256" key="2">
    <source>
        <dbReference type="ARBA" id="ARBA00022475"/>
    </source>
</evidence>
<dbReference type="InterPro" id="IPR000858">
    <property type="entry name" value="S_locus_glycoprot_dom"/>
</dbReference>
<feature type="chain" id="PRO_5002348556" description="Receptor-like serine/threonine-protein kinase" evidence="19">
    <location>
        <begin position="21"/>
        <end position="834"/>
    </location>
</feature>
<dbReference type="InterPro" id="IPR024171">
    <property type="entry name" value="SRK-like_kinase"/>
</dbReference>
<evidence type="ECO:0000259" key="21">
    <source>
        <dbReference type="PROSITE" id="PS50927"/>
    </source>
</evidence>
<keyword evidence="6 19" id="KW-0732">Signal</keyword>
<feature type="binding site" evidence="16">
    <location>
        <position position="545"/>
    </location>
    <ligand>
        <name>ATP</name>
        <dbReference type="ChEBI" id="CHEBI:30616"/>
    </ligand>
</feature>
<feature type="domain" description="Bulb-type lectin" evidence="21">
    <location>
        <begin position="21"/>
        <end position="152"/>
    </location>
</feature>
<evidence type="ECO:0000259" key="22">
    <source>
        <dbReference type="PROSITE" id="PS50948"/>
    </source>
</evidence>
<dbReference type="Gene3D" id="1.10.510.10">
    <property type="entry name" value="Transferase(Phosphotransferase) domain 1"/>
    <property type="match status" value="1"/>
</dbReference>
<keyword evidence="12" id="KW-0325">Glycoprotein</keyword>
<dbReference type="GO" id="GO:0106310">
    <property type="term" value="F:protein serine kinase activity"/>
    <property type="evidence" value="ECO:0007669"/>
    <property type="project" value="RHEA"/>
</dbReference>
<evidence type="ECO:0000256" key="4">
    <source>
        <dbReference type="ARBA" id="ARBA00022536"/>
    </source>
</evidence>
<dbReference type="Pfam" id="PF01453">
    <property type="entry name" value="B_lectin"/>
    <property type="match status" value="1"/>
</dbReference>
<evidence type="ECO:0000256" key="16">
    <source>
        <dbReference type="PROSITE-ProRule" id="PRU10141"/>
    </source>
</evidence>
<keyword evidence="10" id="KW-1015">Disulfide bond</keyword>
<evidence type="ECO:0000313" key="24">
    <source>
        <dbReference type="Proteomes" id="UP000032180"/>
    </source>
</evidence>
<keyword evidence="7 15" id="KW-0547">Nucleotide-binding</keyword>
<dbReference type="InterPro" id="IPR001245">
    <property type="entry name" value="Ser-Thr/Tyr_kinase_cat_dom"/>
</dbReference>
<dbReference type="PROSITE" id="PS00108">
    <property type="entry name" value="PROTEIN_KINASE_ST"/>
    <property type="match status" value="1"/>
</dbReference>
<keyword evidence="3 15" id="KW-0723">Serine/threonine-protein kinase</keyword>
<feature type="domain" description="Apple" evidence="22">
    <location>
        <begin position="349"/>
        <end position="434"/>
    </location>
</feature>
<dbReference type="CDD" id="cd01098">
    <property type="entry name" value="PAN_AP_plant"/>
    <property type="match status" value="1"/>
</dbReference>
<dbReference type="InterPro" id="IPR000719">
    <property type="entry name" value="Prot_kinase_dom"/>
</dbReference>
<dbReference type="PROSITE" id="PS50927">
    <property type="entry name" value="BULB_LECTIN"/>
    <property type="match status" value="1"/>
</dbReference>
<dbReference type="InterPro" id="IPR001480">
    <property type="entry name" value="Bulb-type_lectin_dom"/>
</dbReference>
<evidence type="ECO:0000256" key="3">
    <source>
        <dbReference type="ARBA" id="ARBA00022527"/>
    </source>
</evidence>
<evidence type="ECO:0000256" key="14">
    <source>
        <dbReference type="ARBA" id="ARBA00048679"/>
    </source>
</evidence>
<proteinExistence type="inferred from homology"/>
<dbReference type="PIRSF" id="PIRSF000641">
    <property type="entry name" value="SRK"/>
    <property type="match status" value="1"/>
</dbReference>
<keyword evidence="11" id="KW-0675">Receptor</keyword>
<dbReference type="Gene3D" id="2.90.10.10">
    <property type="entry name" value="Bulb-type lectin domain"/>
    <property type="match status" value="1"/>
</dbReference>
<reference evidence="23 24" key="1">
    <citation type="submission" date="2012-08" db="EMBL/GenBank/DDBJ databases">
        <title>Oryza genome evolution.</title>
        <authorList>
            <person name="Wing R.A."/>
        </authorList>
    </citation>
    <scope>NUCLEOTIDE SEQUENCE</scope>
</reference>
<evidence type="ECO:0000256" key="15">
    <source>
        <dbReference type="PIRNR" id="PIRNR000641"/>
    </source>
</evidence>
<feature type="signal peptide" evidence="19">
    <location>
        <begin position="1"/>
        <end position="20"/>
    </location>
</feature>
<dbReference type="CDD" id="cd00028">
    <property type="entry name" value="B_lectin"/>
    <property type="match status" value="1"/>
</dbReference>
<feature type="compositionally biased region" description="Polar residues" evidence="17">
    <location>
        <begin position="823"/>
        <end position="834"/>
    </location>
</feature>
<dbReference type="InterPro" id="IPR008271">
    <property type="entry name" value="Ser/Thr_kinase_AS"/>
</dbReference>
<accession>A0A0D9W2T7</accession>
<comment type="catalytic activity">
    <reaction evidence="14 15">
        <text>L-seryl-[protein] + ATP = O-phospho-L-seryl-[protein] + ADP + H(+)</text>
        <dbReference type="Rhea" id="RHEA:17989"/>
        <dbReference type="Rhea" id="RHEA-COMP:9863"/>
        <dbReference type="Rhea" id="RHEA-COMP:11604"/>
        <dbReference type="ChEBI" id="CHEBI:15378"/>
        <dbReference type="ChEBI" id="CHEBI:29999"/>
        <dbReference type="ChEBI" id="CHEBI:30616"/>
        <dbReference type="ChEBI" id="CHEBI:83421"/>
        <dbReference type="ChEBI" id="CHEBI:456216"/>
        <dbReference type="EC" id="2.7.11.1"/>
    </reaction>
</comment>
<evidence type="ECO:0000256" key="1">
    <source>
        <dbReference type="ARBA" id="ARBA00004251"/>
    </source>
</evidence>
<dbReference type="Pfam" id="PF08276">
    <property type="entry name" value="PAN_2"/>
    <property type="match status" value="1"/>
</dbReference>
<evidence type="ECO:0000259" key="20">
    <source>
        <dbReference type="PROSITE" id="PS50011"/>
    </source>
</evidence>
<evidence type="ECO:0000256" key="18">
    <source>
        <dbReference type="SAM" id="Phobius"/>
    </source>
</evidence>
<evidence type="ECO:0000256" key="5">
    <source>
        <dbReference type="ARBA" id="ARBA00022679"/>
    </source>
</evidence>
<reference evidence="24" key="2">
    <citation type="submission" date="2013-12" db="EMBL/GenBank/DDBJ databases">
        <authorList>
            <person name="Yu Y."/>
            <person name="Lee S."/>
            <person name="de Baynast K."/>
            <person name="Wissotski M."/>
            <person name="Liu L."/>
            <person name="Talag J."/>
            <person name="Goicoechea J."/>
            <person name="Angelova A."/>
            <person name="Jetty R."/>
            <person name="Kudrna D."/>
            <person name="Golser W."/>
            <person name="Rivera L."/>
            <person name="Zhang J."/>
            <person name="Wing R."/>
        </authorList>
    </citation>
    <scope>NUCLEOTIDE SEQUENCE</scope>
</reference>
<protein>
    <recommendedName>
        <fullName evidence="15">Receptor-like serine/threonine-protein kinase</fullName>
        <ecNumber evidence="15">2.7.11.1</ecNumber>
    </recommendedName>
</protein>
<dbReference type="FunFam" id="1.10.510.10:FF:000060">
    <property type="entry name" value="G-type lectin S-receptor-like serine/threonine-protein kinase"/>
    <property type="match status" value="1"/>
</dbReference>
<dbReference type="CDD" id="cd14066">
    <property type="entry name" value="STKc_IRAK"/>
    <property type="match status" value="1"/>
</dbReference>
<dbReference type="EC" id="2.7.11.1" evidence="15"/>
<feature type="transmembrane region" description="Helical" evidence="18">
    <location>
        <begin position="449"/>
        <end position="469"/>
    </location>
</feature>
<dbReference type="PROSITE" id="PS50011">
    <property type="entry name" value="PROTEIN_KINASE_DOM"/>
    <property type="match status" value="1"/>
</dbReference>
<feature type="domain" description="Protein kinase" evidence="20">
    <location>
        <begin position="517"/>
        <end position="795"/>
    </location>
</feature>
<dbReference type="STRING" id="77586.A0A0D9W2T7"/>
<dbReference type="Pfam" id="PF00954">
    <property type="entry name" value="S_locus_glycop"/>
    <property type="match status" value="1"/>
</dbReference>
<comment type="similarity">
    <text evidence="15">Belongs to the protein kinase superfamily. Ser/Thr protein kinase family.</text>
</comment>
<evidence type="ECO:0000256" key="10">
    <source>
        <dbReference type="ARBA" id="ARBA00023157"/>
    </source>
</evidence>
<feature type="region of interest" description="Disordered" evidence="17">
    <location>
        <begin position="808"/>
        <end position="834"/>
    </location>
</feature>
<reference evidence="23" key="3">
    <citation type="submission" date="2015-04" db="UniProtKB">
        <authorList>
            <consortium name="EnsemblPlants"/>
        </authorList>
    </citation>
    <scope>IDENTIFICATION</scope>
</reference>
<sequence length="834" mass="91152">MAAYLPVVFVLLFLVSSCKADDKLTPAKPLSPGEVLVSGNGVFALGFFSPTTTTADLYVGVWYNQIPVRTYVWVANRDNPIKTTSSSTSVKLVFTNGSDLVLSDSNGGRTVWTTANNITDGDGGGGATAVLLDSGNLVVRLRNGSEVWRSSDHPTDTVVPNVSFSLSATADHRFVAWRGPDDPSSGEFSMGGDTGSDLQIVVWNGTRPHWRRAAWIGASIAGVLQSNTSFKLYQTIEGGDTDSTAANDGGGGGYRFKLTVPDGSPPMRMTLDYTGEVSFRSWDGNASSWTVFAQFPTPACDTYASCGPFGYCDGADVAATPACKCLHGFVPVDGVDFSRGCRREEEIGCDGGGFLTLPSMKTPDKFLYVRNRSFEQCEAECRRNCSCTAYAYATLNNVDPMEDRSRCLVWMGELVDTGKFKDGAGGENLYLRIPSSQGIKMKSSTVLKIVLPVVAGLLLILAVAGGLVCKSRGKQRSNEVQSKYLFQRMDDSTEFGKENVEFSSVSFDVILAATDNFSDSNLLGKGGFGKVYKGVLEDGIEVAVKRLSKNSGQGVEEFRNEVVLIAKLQHRNLVRLFGCCTHEAEKLLIYEYLPNKSLDAFLFDATRNNVLDWSTRFKIIKGVARGLLYLHQDSRLRIIHRDLKASNILLDTEMNPKISDFGIARIFGGNDQQANTTRVVGTYGYMSPEYALDGYFSVKSDTYSFGVILLEVVSGLKISSAHFKVDCSNLIAYAWTLWKDGNARDFVDSSIMDSCPLHEILRCIHLGLLCVQDQPNARPLMSSILFMLENETAMLPAPKEPIYFTTRNYGTDEDSRDDTRRSVNSTSVTAIEGH</sequence>
<evidence type="ECO:0000256" key="17">
    <source>
        <dbReference type="SAM" id="MobiDB-lite"/>
    </source>
</evidence>